<evidence type="ECO:0000313" key="11">
    <source>
        <dbReference type="EMBL" id="MFD0961622.1"/>
    </source>
</evidence>
<dbReference type="PROSITE" id="PS01124">
    <property type="entry name" value="HTH_ARAC_FAMILY_2"/>
    <property type="match status" value="1"/>
</dbReference>
<dbReference type="EMBL" id="JBHTJZ010000060">
    <property type="protein sequence ID" value="MFD0961622.1"/>
    <property type="molecule type" value="Genomic_DNA"/>
</dbReference>
<protein>
    <submittedName>
        <fullName evidence="11">Response regulator</fullName>
    </submittedName>
</protein>
<keyword evidence="2" id="KW-0963">Cytoplasm</keyword>
<dbReference type="Pfam" id="PF00072">
    <property type="entry name" value="Response_reg"/>
    <property type="match status" value="1"/>
</dbReference>
<evidence type="ECO:0000256" key="8">
    <source>
        <dbReference type="PROSITE-ProRule" id="PRU00169"/>
    </source>
</evidence>
<dbReference type="Gene3D" id="1.10.10.60">
    <property type="entry name" value="Homeodomain-like"/>
    <property type="match status" value="2"/>
</dbReference>
<dbReference type="SUPFAM" id="SSF52172">
    <property type="entry name" value="CheY-like"/>
    <property type="match status" value="1"/>
</dbReference>
<dbReference type="InterPro" id="IPR001789">
    <property type="entry name" value="Sig_transdc_resp-reg_receiver"/>
</dbReference>
<dbReference type="PANTHER" id="PTHR42713:SF3">
    <property type="entry name" value="TRANSCRIPTIONAL REGULATORY PROTEIN HPTR"/>
    <property type="match status" value="1"/>
</dbReference>
<keyword evidence="4" id="KW-0902">Two-component regulatory system</keyword>
<sequence length="408" mass="46797">MYSILIVDDEPLIRMGLRQLIERCPLDLDIVGEAANGNEAIELLHQTKPHIMVTDIRMPVLDGLDVIKHIKTEQIMTKIIILSGYSDYAFLKKAIEYGVESYLLKPIDDEELLFNLQSIIQSLEKQVYEQIRFREGLEALRTNTLNRLVHHTISLEEYKEKSEFLGLDQTLCSTALLEIASEHFDDYSEKEKQLLLYAVSNICNEILAAEGYGLAFVNPIGHVVLLMNRHFADQPDHIRQHVLATNQKKILDYLNKETLLYRGTEVQGVHQLHQSYKLAQREMHSKLLPAQAVQAATSKSAECLNAYPKPLRDVLLYIDEHYSESLTLKGLAEAVQMNASYLGQIFKQETGTPFTEYVNRYRVEKATRLLQNTSMKVYEVSEAVGFTDYSYFLKIFKKHMHANPSSIK</sequence>
<comment type="caution">
    <text evidence="11">The sequence shown here is derived from an EMBL/GenBank/DDBJ whole genome shotgun (WGS) entry which is preliminary data.</text>
</comment>
<dbReference type="SMART" id="SM00342">
    <property type="entry name" value="HTH_ARAC"/>
    <property type="match status" value="1"/>
</dbReference>
<dbReference type="RefSeq" id="WP_377567371.1">
    <property type="nucleotide sequence ID" value="NZ_JBHTJZ010000060.1"/>
</dbReference>
<dbReference type="InterPro" id="IPR018060">
    <property type="entry name" value="HTH_AraC"/>
</dbReference>
<feature type="modified residue" description="4-aspartylphosphate" evidence="8">
    <location>
        <position position="55"/>
    </location>
</feature>
<dbReference type="SUPFAM" id="SSF46689">
    <property type="entry name" value="Homeodomain-like"/>
    <property type="match status" value="2"/>
</dbReference>
<dbReference type="Pfam" id="PF12833">
    <property type="entry name" value="HTH_18"/>
    <property type="match status" value="1"/>
</dbReference>
<evidence type="ECO:0000256" key="5">
    <source>
        <dbReference type="ARBA" id="ARBA00023015"/>
    </source>
</evidence>
<dbReference type="Gene3D" id="3.40.50.2300">
    <property type="match status" value="1"/>
</dbReference>
<dbReference type="Proteomes" id="UP001596989">
    <property type="component" value="Unassembled WGS sequence"/>
</dbReference>
<keyword evidence="6" id="KW-0238">DNA-binding</keyword>
<evidence type="ECO:0000259" key="10">
    <source>
        <dbReference type="PROSITE" id="PS50110"/>
    </source>
</evidence>
<dbReference type="InterPro" id="IPR051552">
    <property type="entry name" value="HptR"/>
</dbReference>
<evidence type="ECO:0000256" key="6">
    <source>
        <dbReference type="ARBA" id="ARBA00023125"/>
    </source>
</evidence>
<keyword evidence="7" id="KW-0804">Transcription</keyword>
<dbReference type="PANTHER" id="PTHR42713">
    <property type="entry name" value="HISTIDINE KINASE-RELATED"/>
    <property type="match status" value="1"/>
</dbReference>
<dbReference type="InterPro" id="IPR009057">
    <property type="entry name" value="Homeodomain-like_sf"/>
</dbReference>
<evidence type="ECO:0000313" key="12">
    <source>
        <dbReference type="Proteomes" id="UP001596989"/>
    </source>
</evidence>
<evidence type="ECO:0000259" key="9">
    <source>
        <dbReference type="PROSITE" id="PS01124"/>
    </source>
</evidence>
<dbReference type="CDD" id="cd17536">
    <property type="entry name" value="REC_YesN-like"/>
    <property type="match status" value="1"/>
</dbReference>
<evidence type="ECO:0000256" key="7">
    <source>
        <dbReference type="ARBA" id="ARBA00023163"/>
    </source>
</evidence>
<evidence type="ECO:0000256" key="4">
    <source>
        <dbReference type="ARBA" id="ARBA00023012"/>
    </source>
</evidence>
<organism evidence="11 12">
    <name type="scientific">Paenibacillus chungangensis</name>
    <dbReference type="NCBI Taxonomy" id="696535"/>
    <lineage>
        <taxon>Bacteria</taxon>
        <taxon>Bacillati</taxon>
        <taxon>Bacillota</taxon>
        <taxon>Bacilli</taxon>
        <taxon>Bacillales</taxon>
        <taxon>Paenibacillaceae</taxon>
        <taxon>Paenibacillus</taxon>
    </lineage>
</organism>
<proteinExistence type="predicted"/>
<reference evidence="12" key="1">
    <citation type="journal article" date="2019" name="Int. J. Syst. Evol. Microbiol.">
        <title>The Global Catalogue of Microorganisms (GCM) 10K type strain sequencing project: providing services to taxonomists for standard genome sequencing and annotation.</title>
        <authorList>
            <consortium name="The Broad Institute Genomics Platform"/>
            <consortium name="The Broad Institute Genome Sequencing Center for Infectious Disease"/>
            <person name="Wu L."/>
            <person name="Ma J."/>
        </authorList>
    </citation>
    <scope>NUCLEOTIDE SEQUENCE [LARGE SCALE GENOMIC DNA]</scope>
    <source>
        <strain evidence="12">CCUG 59129</strain>
    </source>
</reference>
<accession>A0ABW3HVR4</accession>
<gene>
    <name evidence="11" type="ORF">ACFQ2I_19940</name>
</gene>
<evidence type="ECO:0000256" key="3">
    <source>
        <dbReference type="ARBA" id="ARBA00022553"/>
    </source>
</evidence>
<keyword evidence="12" id="KW-1185">Reference proteome</keyword>
<evidence type="ECO:0000256" key="2">
    <source>
        <dbReference type="ARBA" id="ARBA00022490"/>
    </source>
</evidence>
<name>A0ABW3HVR4_9BACL</name>
<feature type="domain" description="HTH araC/xylS-type" evidence="9">
    <location>
        <begin position="312"/>
        <end position="408"/>
    </location>
</feature>
<comment type="subcellular location">
    <subcellularLocation>
        <location evidence="1">Cytoplasm</location>
    </subcellularLocation>
</comment>
<keyword evidence="5" id="KW-0805">Transcription regulation</keyword>
<feature type="domain" description="Response regulatory" evidence="10">
    <location>
        <begin position="3"/>
        <end position="120"/>
    </location>
</feature>
<evidence type="ECO:0000256" key="1">
    <source>
        <dbReference type="ARBA" id="ARBA00004496"/>
    </source>
</evidence>
<dbReference type="SMART" id="SM00448">
    <property type="entry name" value="REC"/>
    <property type="match status" value="1"/>
</dbReference>
<dbReference type="PROSITE" id="PS50110">
    <property type="entry name" value="RESPONSE_REGULATORY"/>
    <property type="match status" value="1"/>
</dbReference>
<dbReference type="InterPro" id="IPR011006">
    <property type="entry name" value="CheY-like_superfamily"/>
</dbReference>
<keyword evidence="3 8" id="KW-0597">Phosphoprotein</keyword>